<evidence type="ECO:0000313" key="1">
    <source>
        <dbReference type="EMBL" id="JAE24000.1"/>
    </source>
</evidence>
<proteinExistence type="predicted"/>
<name>A0A0A9GFY3_ARUDO</name>
<reference evidence="1" key="2">
    <citation type="journal article" date="2015" name="Data Brief">
        <title>Shoot transcriptome of the giant reed, Arundo donax.</title>
        <authorList>
            <person name="Barrero R.A."/>
            <person name="Guerrero F.D."/>
            <person name="Moolhuijzen P."/>
            <person name="Goolsby J.A."/>
            <person name="Tidwell J."/>
            <person name="Bellgard S.E."/>
            <person name="Bellgard M.I."/>
        </authorList>
    </citation>
    <scope>NUCLEOTIDE SEQUENCE</scope>
    <source>
        <tissue evidence="1">Shoot tissue taken approximately 20 cm above the soil surface</tissue>
    </source>
</reference>
<dbReference type="AlphaFoldDB" id="A0A0A9GFY3"/>
<sequence length="27" mass="3232">MLSCYEKALLSSHIIYCSHDLPQPRYY</sequence>
<reference evidence="1" key="1">
    <citation type="submission" date="2014-09" db="EMBL/GenBank/DDBJ databases">
        <authorList>
            <person name="Magalhaes I.L.F."/>
            <person name="Oliveira U."/>
            <person name="Santos F.R."/>
            <person name="Vidigal T.H.D.A."/>
            <person name="Brescovit A.D."/>
            <person name="Santos A.J."/>
        </authorList>
    </citation>
    <scope>NUCLEOTIDE SEQUENCE</scope>
    <source>
        <tissue evidence="1">Shoot tissue taken approximately 20 cm above the soil surface</tissue>
    </source>
</reference>
<dbReference type="EMBL" id="GBRH01173896">
    <property type="protein sequence ID" value="JAE24000.1"/>
    <property type="molecule type" value="Transcribed_RNA"/>
</dbReference>
<accession>A0A0A9GFY3</accession>
<protein>
    <submittedName>
        <fullName evidence="1">Uncharacterized protein</fullName>
    </submittedName>
</protein>
<organism evidence="1">
    <name type="scientific">Arundo donax</name>
    <name type="common">Giant reed</name>
    <name type="synonym">Donax arundinaceus</name>
    <dbReference type="NCBI Taxonomy" id="35708"/>
    <lineage>
        <taxon>Eukaryota</taxon>
        <taxon>Viridiplantae</taxon>
        <taxon>Streptophyta</taxon>
        <taxon>Embryophyta</taxon>
        <taxon>Tracheophyta</taxon>
        <taxon>Spermatophyta</taxon>
        <taxon>Magnoliopsida</taxon>
        <taxon>Liliopsida</taxon>
        <taxon>Poales</taxon>
        <taxon>Poaceae</taxon>
        <taxon>PACMAD clade</taxon>
        <taxon>Arundinoideae</taxon>
        <taxon>Arundineae</taxon>
        <taxon>Arundo</taxon>
    </lineage>
</organism>